<dbReference type="Gene3D" id="3.30.780.10">
    <property type="entry name" value="SUI1-like domain"/>
    <property type="match status" value="1"/>
</dbReference>
<feature type="non-terminal residue" evidence="8">
    <location>
        <position position="1"/>
    </location>
</feature>
<dbReference type="PANTHER" id="PTHR13477">
    <property type="entry name" value="MITOCHONDRIAL 39S RIBOSOMAL PROTEIN L49"/>
    <property type="match status" value="1"/>
</dbReference>
<name>M3AUB5_SPHMS</name>
<evidence type="ECO:0000256" key="4">
    <source>
        <dbReference type="ARBA" id="ARBA00023128"/>
    </source>
</evidence>
<dbReference type="GO" id="GO:0003735">
    <property type="term" value="F:structural constituent of ribosome"/>
    <property type="evidence" value="ECO:0007669"/>
    <property type="project" value="InterPro"/>
</dbReference>
<evidence type="ECO:0000256" key="1">
    <source>
        <dbReference type="ARBA" id="ARBA00004173"/>
    </source>
</evidence>
<dbReference type="OrthoDB" id="19439at2759"/>
<feature type="region of interest" description="Disordered" evidence="7">
    <location>
        <begin position="28"/>
        <end position="118"/>
    </location>
</feature>
<sequence>MLSFLRPLGLPRPATVRHFLRFSTRTTCREEASTPSTYTPIREDANLTASRTADPAYPPRSMRSIPRPKESRASRRTGHPTKERHYPTRRLSHSQPALPKLIPDPVTPRPETESAPNLPYFVSRSSMNNLPIYLLRKRGGNLKVTRIKNIDGDRMILKGELCRELGVKKDDVAINSVTGHINVKGHWKTKVETFLRERRF</sequence>
<keyword evidence="9" id="KW-1185">Reference proteome</keyword>
<evidence type="ECO:0000256" key="5">
    <source>
        <dbReference type="ARBA" id="ARBA00023274"/>
    </source>
</evidence>
<dbReference type="AlphaFoldDB" id="M3AUB5"/>
<dbReference type="STRING" id="692275.M3AUB5"/>
<dbReference type="eggNOG" id="KOG4034">
    <property type="taxonomic scope" value="Eukaryota"/>
</dbReference>
<dbReference type="Pfam" id="PF05046">
    <property type="entry name" value="Img2"/>
    <property type="match status" value="1"/>
</dbReference>
<evidence type="ECO:0000256" key="3">
    <source>
        <dbReference type="ARBA" id="ARBA00022980"/>
    </source>
</evidence>
<keyword evidence="5" id="KW-0687">Ribonucleoprotein</keyword>
<dbReference type="RefSeq" id="XP_016757200.1">
    <property type="nucleotide sequence ID" value="XM_016910622.1"/>
</dbReference>
<gene>
    <name evidence="8" type="ORF">SEPMUDRAFT_93538</name>
</gene>
<keyword evidence="4" id="KW-0496">Mitochondrion</keyword>
<reference evidence="8 9" key="1">
    <citation type="journal article" date="2012" name="PLoS Pathog.">
        <title>Diverse lifestyles and strategies of plant pathogenesis encoded in the genomes of eighteen Dothideomycetes fungi.</title>
        <authorList>
            <person name="Ohm R.A."/>
            <person name="Feau N."/>
            <person name="Henrissat B."/>
            <person name="Schoch C.L."/>
            <person name="Horwitz B.A."/>
            <person name="Barry K.W."/>
            <person name="Condon B.J."/>
            <person name="Copeland A.C."/>
            <person name="Dhillon B."/>
            <person name="Glaser F."/>
            <person name="Hesse C.N."/>
            <person name="Kosti I."/>
            <person name="LaButti K."/>
            <person name="Lindquist E.A."/>
            <person name="Lucas S."/>
            <person name="Salamov A.A."/>
            <person name="Bradshaw R.E."/>
            <person name="Ciuffetti L."/>
            <person name="Hamelin R.C."/>
            <person name="Kema G.H.J."/>
            <person name="Lawrence C."/>
            <person name="Scott J.A."/>
            <person name="Spatafora J.W."/>
            <person name="Turgeon B.G."/>
            <person name="de Wit P.J.G.M."/>
            <person name="Zhong S."/>
            <person name="Goodwin S.B."/>
            <person name="Grigoriev I.V."/>
        </authorList>
    </citation>
    <scope>NUCLEOTIDE SEQUENCE [LARGE SCALE GENOMIC DNA]</scope>
    <source>
        <strain evidence="8 9">SO2202</strain>
    </source>
</reference>
<dbReference type="HOGENOM" id="CLU_085757_3_0_1"/>
<accession>M3AUB5</accession>
<dbReference type="EMBL" id="KB456270">
    <property type="protein sequence ID" value="EMF09079.1"/>
    <property type="molecule type" value="Genomic_DNA"/>
</dbReference>
<evidence type="ECO:0000256" key="2">
    <source>
        <dbReference type="ARBA" id="ARBA00005677"/>
    </source>
</evidence>
<keyword evidence="3" id="KW-0689">Ribosomal protein</keyword>
<dbReference type="Proteomes" id="UP000016931">
    <property type="component" value="Unassembled WGS sequence"/>
</dbReference>
<dbReference type="PANTHER" id="PTHR13477:SF0">
    <property type="entry name" value="LARGE RIBOSOMAL SUBUNIT PROTEIN ML49"/>
    <property type="match status" value="1"/>
</dbReference>
<proteinExistence type="inferred from homology"/>
<evidence type="ECO:0000313" key="9">
    <source>
        <dbReference type="Proteomes" id="UP000016931"/>
    </source>
</evidence>
<dbReference type="InterPro" id="IPR007740">
    <property type="entry name" value="Ribosomal_mL49"/>
</dbReference>
<evidence type="ECO:0000256" key="7">
    <source>
        <dbReference type="SAM" id="MobiDB-lite"/>
    </source>
</evidence>
<evidence type="ECO:0000256" key="6">
    <source>
        <dbReference type="ARBA" id="ARBA00035191"/>
    </source>
</evidence>
<evidence type="ECO:0000313" key="8">
    <source>
        <dbReference type="EMBL" id="EMF09079.1"/>
    </source>
</evidence>
<dbReference type="GO" id="GO:0005762">
    <property type="term" value="C:mitochondrial large ribosomal subunit"/>
    <property type="evidence" value="ECO:0007669"/>
    <property type="project" value="TreeGrafter"/>
</dbReference>
<protein>
    <recommendedName>
        <fullName evidence="6">Large ribosomal subunit protein mL49</fullName>
    </recommendedName>
</protein>
<dbReference type="OMA" id="KERHYPT"/>
<comment type="similarity">
    <text evidence="2">Belongs to the mitochondrion-specific ribosomal protein mL49 family.</text>
</comment>
<comment type="subcellular location">
    <subcellularLocation>
        <location evidence="1">Mitochondrion</location>
    </subcellularLocation>
</comment>
<dbReference type="GeneID" id="27907759"/>
<organism evidence="8 9">
    <name type="scientific">Sphaerulina musiva (strain SO2202)</name>
    <name type="common">Poplar stem canker fungus</name>
    <name type="synonym">Septoria musiva</name>
    <dbReference type="NCBI Taxonomy" id="692275"/>
    <lineage>
        <taxon>Eukaryota</taxon>
        <taxon>Fungi</taxon>
        <taxon>Dikarya</taxon>
        <taxon>Ascomycota</taxon>
        <taxon>Pezizomycotina</taxon>
        <taxon>Dothideomycetes</taxon>
        <taxon>Dothideomycetidae</taxon>
        <taxon>Mycosphaerellales</taxon>
        <taxon>Mycosphaerellaceae</taxon>
        <taxon>Sphaerulina</taxon>
    </lineage>
</organism>
<dbReference type="GO" id="GO:0006412">
    <property type="term" value="P:translation"/>
    <property type="evidence" value="ECO:0007669"/>
    <property type="project" value="InterPro"/>
</dbReference>